<dbReference type="KEGG" id="tna:CTN_1419"/>
<feature type="transmembrane region" description="Helical" evidence="6">
    <location>
        <begin position="78"/>
        <end position="97"/>
    </location>
</feature>
<feature type="transmembrane region" description="Helical" evidence="6">
    <location>
        <begin position="103"/>
        <end position="122"/>
    </location>
</feature>
<sequence length="127" mass="14084">MFMNQLKRSKKNRIIAGVCGGIAEYFGVDPTLVRLIWVLITLAWGAGLLLYIVAWLIMPEEKDGEEAEPSQNTEGLKVLLGGLLVFLGVVLLVSAFVPFLFSVSWKVVLAVLLLIFGVLLLLRRNEK</sequence>
<organism evidence="8 9">
    <name type="scientific">Thermotoga neapolitana (strain ATCC 49049 / DSM 4359 / NBRC 107923 / NS-E)</name>
    <dbReference type="NCBI Taxonomy" id="309803"/>
    <lineage>
        <taxon>Bacteria</taxon>
        <taxon>Thermotogati</taxon>
        <taxon>Thermotogota</taxon>
        <taxon>Thermotogae</taxon>
        <taxon>Thermotogales</taxon>
        <taxon>Thermotogaceae</taxon>
        <taxon>Thermotoga</taxon>
    </lineage>
</organism>
<keyword evidence="4 6" id="KW-1133">Transmembrane helix</keyword>
<evidence type="ECO:0000256" key="5">
    <source>
        <dbReference type="ARBA" id="ARBA00023136"/>
    </source>
</evidence>
<gene>
    <name evidence="8" type="ordered locus">CTN_1419</name>
</gene>
<evidence type="ECO:0000256" key="1">
    <source>
        <dbReference type="ARBA" id="ARBA00004162"/>
    </source>
</evidence>
<keyword evidence="5 6" id="KW-0472">Membrane</keyword>
<feature type="domain" description="Phage shock protein PspC N-terminal" evidence="7">
    <location>
        <begin position="5"/>
        <end position="61"/>
    </location>
</feature>
<dbReference type="PANTHER" id="PTHR33885:SF3">
    <property type="entry name" value="PHAGE SHOCK PROTEIN C"/>
    <property type="match status" value="1"/>
</dbReference>
<dbReference type="InterPro" id="IPR052027">
    <property type="entry name" value="PspC"/>
</dbReference>
<evidence type="ECO:0000256" key="2">
    <source>
        <dbReference type="ARBA" id="ARBA00022475"/>
    </source>
</evidence>
<evidence type="ECO:0000259" key="7">
    <source>
        <dbReference type="Pfam" id="PF04024"/>
    </source>
</evidence>
<keyword evidence="9" id="KW-1185">Reference proteome</keyword>
<dbReference type="PANTHER" id="PTHR33885">
    <property type="entry name" value="PHAGE SHOCK PROTEIN C"/>
    <property type="match status" value="1"/>
</dbReference>
<dbReference type="STRING" id="309803.CTN_1419"/>
<proteinExistence type="predicted"/>
<feature type="transmembrane region" description="Helical" evidence="6">
    <location>
        <begin position="34"/>
        <end position="57"/>
    </location>
</feature>
<evidence type="ECO:0000313" key="9">
    <source>
        <dbReference type="Proteomes" id="UP000000445"/>
    </source>
</evidence>
<dbReference type="HOGENOM" id="CLU_099432_1_0_0"/>
<dbReference type="GO" id="GO:0005886">
    <property type="term" value="C:plasma membrane"/>
    <property type="evidence" value="ECO:0007669"/>
    <property type="project" value="UniProtKB-SubCell"/>
</dbReference>
<keyword evidence="2" id="KW-1003">Cell membrane</keyword>
<dbReference type="Pfam" id="PF04024">
    <property type="entry name" value="PspC"/>
    <property type="match status" value="1"/>
</dbReference>
<accession>B9K9G2</accession>
<dbReference type="eggNOG" id="COG1983">
    <property type="taxonomic scope" value="Bacteria"/>
</dbReference>
<evidence type="ECO:0000313" key="8">
    <source>
        <dbReference type="EMBL" id="ACM23595.1"/>
    </source>
</evidence>
<dbReference type="AlphaFoldDB" id="B9K9G2"/>
<dbReference type="InterPro" id="IPR007168">
    <property type="entry name" value="Phageshock_PspC_N"/>
</dbReference>
<name>B9K9G2_THENN</name>
<evidence type="ECO:0000256" key="6">
    <source>
        <dbReference type="SAM" id="Phobius"/>
    </source>
</evidence>
<dbReference type="Proteomes" id="UP000000445">
    <property type="component" value="Chromosome"/>
</dbReference>
<dbReference type="EMBL" id="CP000916">
    <property type="protein sequence ID" value="ACM23595.1"/>
    <property type="molecule type" value="Genomic_DNA"/>
</dbReference>
<evidence type="ECO:0000256" key="3">
    <source>
        <dbReference type="ARBA" id="ARBA00022692"/>
    </source>
</evidence>
<comment type="subcellular location">
    <subcellularLocation>
        <location evidence="1">Cell membrane</location>
        <topology evidence="1">Single-pass membrane protein</topology>
    </subcellularLocation>
</comment>
<keyword evidence="3 6" id="KW-0812">Transmembrane</keyword>
<protein>
    <submittedName>
        <fullName evidence="8">Phage shock protein C, PspC</fullName>
    </submittedName>
</protein>
<evidence type="ECO:0000256" key="4">
    <source>
        <dbReference type="ARBA" id="ARBA00022989"/>
    </source>
</evidence>
<reference evidence="8 9" key="1">
    <citation type="journal article" date="2009" name="Biosci. Biotechnol. Biochem.">
        <title>WeGAS: a web-based microbial genome annotation system.</title>
        <authorList>
            <person name="Lee D."/>
            <person name="Seo H."/>
            <person name="Park C."/>
            <person name="Park K."/>
        </authorList>
    </citation>
    <scope>NUCLEOTIDE SEQUENCE [LARGE SCALE GENOMIC DNA]</scope>
    <source>
        <strain evidence="9">ATCC 49049 / DSM 4359 / NBRC 107923 / NS-E</strain>
    </source>
</reference>